<evidence type="ECO:0000313" key="2">
    <source>
        <dbReference type="EMBL" id="KKM65070.1"/>
    </source>
</evidence>
<sequence length="435" mass="48626">MRSAFDAAASVAARQARQPDPTKAFPLAPHRFQQRLRDPGVQKQVRAYRNTVFKALRWRHNQIAKLNRNVSLVTFETAEGGRRKVIRTPQESHPVTRIFAKGARGQPNPWVTSGNFIATMEIDVGLTGVHFSLKVRETEGDARGGVRWLLRIRPDWVQIIPDEKNVGIDGYLVSPPGSKPFKLMASEVLHVKTPSPMDDRIGWSPLRSLNYSVDTGDEIRRFNWQFFKQGARLDGVIEGAVGAGAVEDVYEMMVEGHHKGADSAWLPLVLPAGLKFVATQQTAKDFEFAALAEFSEHDVLEAYGVPAGVLGTVTRVNLQNLRSLMTIAAENAIKPEIRMFSEHIELGLLNREEYPGQTDAAYFEFGFEDPTPGDPEQERKQMETDLRTGVRVINEFRADRGDEPVPWGDKPWFPGTLIQVGEGEEEDGEGEVNDE</sequence>
<name>A0A0F9LL69_9ZZZZ</name>
<evidence type="ECO:0008006" key="3">
    <source>
        <dbReference type="Google" id="ProtNLM"/>
    </source>
</evidence>
<evidence type="ECO:0000256" key="1">
    <source>
        <dbReference type="SAM" id="MobiDB-lite"/>
    </source>
</evidence>
<feature type="compositionally biased region" description="Acidic residues" evidence="1">
    <location>
        <begin position="422"/>
        <end position="435"/>
    </location>
</feature>
<gene>
    <name evidence="2" type="ORF">LCGC14_1494940</name>
</gene>
<dbReference type="InterPro" id="IPR006944">
    <property type="entry name" value="Phage/GTA_portal"/>
</dbReference>
<dbReference type="Pfam" id="PF04860">
    <property type="entry name" value="Phage_portal"/>
    <property type="match status" value="1"/>
</dbReference>
<protein>
    <recommendedName>
        <fullName evidence="3">Phage portal protein</fullName>
    </recommendedName>
</protein>
<accession>A0A0F9LL69</accession>
<dbReference type="AlphaFoldDB" id="A0A0F9LL69"/>
<proteinExistence type="predicted"/>
<reference evidence="2" key="1">
    <citation type="journal article" date="2015" name="Nature">
        <title>Complex archaea that bridge the gap between prokaryotes and eukaryotes.</title>
        <authorList>
            <person name="Spang A."/>
            <person name="Saw J.H."/>
            <person name="Jorgensen S.L."/>
            <person name="Zaremba-Niedzwiedzka K."/>
            <person name="Martijn J."/>
            <person name="Lind A.E."/>
            <person name="van Eijk R."/>
            <person name="Schleper C."/>
            <person name="Guy L."/>
            <person name="Ettema T.J."/>
        </authorList>
    </citation>
    <scope>NUCLEOTIDE SEQUENCE</scope>
</reference>
<feature type="region of interest" description="Disordered" evidence="1">
    <location>
        <begin position="397"/>
        <end position="435"/>
    </location>
</feature>
<comment type="caution">
    <text evidence="2">The sequence shown here is derived from an EMBL/GenBank/DDBJ whole genome shotgun (WGS) entry which is preliminary data.</text>
</comment>
<dbReference type="EMBL" id="LAZR01010785">
    <property type="protein sequence ID" value="KKM65070.1"/>
    <property type="molecule type" value="Genomic_DNA"/>
</dbReference>
<organism evidence="2">
    <name type="scientific">marine sediment metagenome</name>
    <dbReference type="NCBI Taxonomy" id="412755"/>
    <lineage>
        <taxon>unclassified sequences</taxon>
        <taxon>metagenomes</taxon>
        <taxon>ecological metagenomes</taxon>
    </lineage>
</organism>